<evidence type="ECO:0000313" key="1">
    <source>
        <dbReference type="EMBL" id="MBX51547.1"/>
    </source>
</evidence>
<reference evidence="1" key="1">
    <citation type="submission" date="2018-02" db="EMBL/GenBank/DDBJ databases">
        <title>Rhizophora mucronata_Transcriptome.</title>
        <authorList>
            <person name="Meera S.P."/>
            <person name="Sreeshan A."/>
            <person name="Augustine A."/>
        </authorList>
    </citation>
    <scope>NUCLEOTIDE SEQUENCE</scope>
    <source>
        <tissue evidence="1">Leaf</tissue>
    </source>
</reference>
<name>A0A2P2PA20_RHIMU</name>
<organism evidence="1">
    <name type="scientific">Rhizophora mucronata</name>
    <name type="common">Asiatic mangrove</name>
    <dbReference type="NCBI Taxonomy" id="61149"/>
    <lineage>
        <taxon>Eukaryota</taxon>
        <taxon>Viridiplantae</taxon>
        <taxon>Streptophyta</taxon>
        <taxon>Embryophyta</taxon>
        <taxon>Tracheophyta</taxon>
        <taxon>Spermatophyta</taxon>
        <taxon>Magnoliopsida</taxon>
        <taxon>eudicotyledons</taxon>
        <taxon>Gunneridae</taxon>
        <taxon>Pentapetalae</taxon>
        <taxon>rosids</taxon>
        <taxon>fabids</taxon>
        <taxon>Malpighiales</taxon>
        <taxon>Rhizophoraceae</taxon>
        <taxon>Rhizophora</taxon>
    </lineage>
</organism>
<protein>
    <submittedName>
        <fullName evidence="1">Uncharacterized protein</fullName>
    </submittedName>
</protein>
<dbReference type="EMBL" id="GGEC01071063">
    <property type="protein sequence ID" value="MBX51547.1"/>
    <property type="molecule type" value="Transcribed_RNA"/>
</dbReference>
<dbReference type="AlphaFoldDB" id="A0A2P2PA20"/>
<sequence length="27" mass="3067">MLQSLLIAYDLGLAYFLKINITNYACT</sequence>
<proteinExistence type="predicted"/>
<accession>A0A2P2PA20</accession>